<dbReference type="AlphaFoldDB" id="A0A090K0C6"/>
<dbReference type="InterPro" id="IPR048279">
    <property type="entry name" value="MdtK-like"/>
</dbReference>
<feature type="transmembrane region" description="Helical" evidence="9">
    <location>
        <begin position="384"/>
        <end position="401"/>
    </location>
</feature>
<dbReference type="PANTHER" id="PTHR43549:SF3">
    <property type="entry name" value="MULTIDRUG RESISTANCE PROTEIN YPNP-RELATED"/>
    <property type="match status" value="1"/>
</dbReference>
<dbReference type="InterPro" id="IPR002528">
    <property type="entry name" value="MATE_fam"/>
</dbReference>
<dbReference type="KEGG" id="awd:AWOD_II_0516"/>
<evidence type="ECO:0000256" key="7">
    <source>
        <dbReference type="ARBA" id="ARBA00023136"/>
    </source>
</evidence>
<keyword evidence="5 9" id="KW-0812">Transmembrane</keyword>
<evidence type="ECO:0000256" key="9">
    <source>
        <dbReference type="SAM" id="Phobius"/>
    </source>
</evidence>
<evidence type="ECO:0000313" key="10">
    <source>
        <dbReference type="EMBL" id="CED57158.1"/>
    </source>
</evidence>
<dbReference type="OrthoDB" id="9806302at2"/>
<evidence type="ECO:0000256" key="1">
    <source>
        <dbReference type="ARBA" id="ARBA00004429"/>
    </source>
</evidence>
<gene>
    <name evidence="10" type="ORF">AWOD_II_0516</name>
</gene>
<feature type="transmembrane region" description="Helical" evidence="9">
    <location>
        <begin position="247"/>
        <end position="267"/>
    </location>
</feature>
<keyword evidence="6 9" id="KW-1133">Transmembrane helix</keyword>
<dbReference type="Pfam" id="PF01554">
    <property type="entry name" value="MatE"/>
    <property type="match status" value="2"/>
</dbReference>
<keyword evidence="4" id="KW-1003">Cell membrane</keyword>
<evidence type="ECO:0000256" key="2">
    <source>
        <dbReference type="ARBA" id="ARBA00013489"/>
    </source>
</evidence>
<feature type="transmembrane region" description="Helical" evidence="9">
    <location>
        <begin position="187"/>
        <end position="208"/>
    </location>
</feature>
<dbReference type="EMBL" id="LN554847">
    <property type="protein sequence ID" value="CED57158.1"/>
    <property type="molecule type" value="Genomic_DNA"/>
</dbReference>
<evidence type="ECO:0000256" key="4">
    <source>
        <dbReference type="ARBA" id="ARBA00022475"/>
    </source>
</evidence>
<name>A0A090K0C6_9GAMM</name>
<keyword evidence="3" id="KW-0813">Transport</keyword>
<keyword evidence="11" id="KW-1185">Reference proteome</keyword>
<comment type="subcellular location">
    <subcellularLocation>
        <location evidence="1">Cell inner membrane</location>
        <topology evidence="1">Multi-pass membrane protein</topology>
    </subcellularLocation>
</comment>
<protein>
    <recommendedName>
        <fullName evidence="2">Multidrug resistance protein NorM</fullName>
    </recommendedName>
    <alternativeName>
        <fullName evidence="8">Na(+)/drug antiporter</fullName>
    </alternativeName>
</protein>
<evidence type="ECO:0000313" key="11">
    <source>
        <dbReference type="Proteomes" id="UP000032427"/>
    </source>
</evidence>
<feature type="transmembrane region" description="Helical" evidence="9">
    <location>
        <begin position="306"/>
        <end position="328"/>
    </location>
</feature>
<dbReference type="HOGENOM" id="CLU_012893_0_1_6"/>
<dbReference type="GO" id="GO:0042910">
    <property type="term" value="F:xenobiotic transmembrane transporter activity"/>
    <property type="evidence" value="ECO:0007669"/>
    <property type="project" value="InterPro"/>
</dbReference>
<feature type="transmembrane region" description="Helical" evidence="9">
    <location>
        <begin position="56"/>
        <end position="75"/>
    </location>
</feature>
<organism evidence="10 11">
    <name type="scientific">Aliivibrio wodanis</name>
    <dbReference type="NCBI Taxonomy" id="80852"/>
    <lineage>
        <taxon>Bacteria</taxon>
        <taxon>Pseudomonadati</taxon>
        <taxon>Pseudomonadota</taxon>
        <taxon>Gammaproteobacteria</taxon>
        <taxon>Vibrionales</taxon>
        <taxon>Vibrionaceae</taxon>
        <taxon>Aliivibrio</taxon>
    </lineage>
</organism>
<dbReference type="GO" id="GO:0005886">
    <property type="term" value="C:plasma membrane"/>
    <property type="evidence" value="ECO:0007669"/>
    <property type="project" value="UniProtKB-SubCell"/>
</dbReference>
<dbReference type="Proteomes" id="UP000032427">
    <property type="component" value="Chromosome 2"/>
</dbReference>
<dbReference type="GeneID" id="28542767"/>
<feature type="transmembrane region" description="Helical" evidence="9">
    <location>
        <begin position="128"/>
        <end position="149"/>
    </location>
</feature>
<evidence type="ECO:0000256" key="5">
    <source>
        <dbReference type="ARBA" id="ARBA00022692"/>
    </source>
</evidence>
<feature type="transmembrane region" description="Helical" evidence="9">
    <location>
        <begin position="87"/>
        <end position="108"/>
    </location>
</feature>
<proteinExistence type="predicted"/>
<evidence type="ECO:0000256" key="3">
    <source>
        <dbReference type="ARBA" id="ARBA00022448"/>
    </source>
</evidence>
<dbReference type="STRING" id="80852.AWOD_II_0516"/>
<reference evidence="11" key="1">
    <citation type="submission" date="2014-09" db="EMBL/GenBank/DDBJ databases">
        <authorList>
            <person name="Hjerde E."/>
        </authorList>
    </citation>
    <scope>NUCLEOTIDE SEQUENCE [LARGE SCALE GENOMIC DNA]</scope>
    <source>
        <strain evidence="11">06/09/139</strain>
    </source>
</reference>
<keyword evidence="7 9" id="KW-0472">Membrane</keyword>
<evidence type="ECO:0000256" key="8">
    <source>
        <dbReference type="ARBA" id="ARBA00030855"/>
    </source>
</evidence>
<dbReference type="PATRIC" id="fig|80852.17.peg.3286"/>
<feature type="transmembrane region" description="Helical" evidence="9">
    <location>
        <begin position="407"/>
        <end position="425"/>
    </location>
</feature>
<dbReference type="InterPro" id="IPR052031">
    <property type="entry name" value="Membrane_Transporter-Flippase"/>
</dbReference>
<feature type="transmembrane region" description="Helical" evidence="9">
    <location>
        <begin position="161"/>
        <end position="181"/>
    </location>
</feature>
<sequence length="441" mass="47829">MPSPSLSKQLFQMTWPMMFGVLSLMSFQLVDSAFIGQLGILPLAAQGFTMPLQMVIIGLQVGLGIATTAVIARVLGAQQIKKAKQLAGLVLSLGAAMVFIMCLLIWFSRGLLLGLLGAEANVFPIIDSYWPVWLASCWAGAMIYFAYSVCRANGDTKLPGLMMMATSILNMILDPIFIFHFDLGLNGAAWATIVSFTIGFCIILPPIFKRHWISFSWHNLPIIASIKELNSVMTPAMMSQLLPPLSSMMATKIIAGFGAAAVAGWAMASRIEFFAIVVVLALTMSIPPMVGKMLGAKQFDDIQKLIHIAVKFVLAWQIGLAIILFAIATPLANLLSTDVNVVQVIESYLLWVPISLSSLGICMLMVSVCNALGVSMRALTISTLRLFACFLPMIWLGSTLFGLHGVFMGALVGNTMAGIIAWIMYNKAIHNLQKTITAKDR</sequence>
<dbReference type="PIRSF" id="PIRSF006603">
    <property type="entry name" value="DinF"/>
    <property type="match status" value="1"/>
</dbReference>
<dbReference type="PANTHER" id="PTHR43549">
    <property type="entry name" value="MULTIDRUG RESISTANCE PROTEIN YPNP-RELATED"/>
    <property type="match status" value="1"/>
</dbReference>
<feature type="transmembrane region" description="Helical" evidence="9">
    <location>
        <begin position="273"/>
        <end position="294"/>
    </location>
</feature>
<feature type="transmembrane region" description="Helical" evidence="9">
    <location>
        <begin position="348"/>
        <end position="372"/>
    </location>
</feature>
<dbReference type="NCBIfam" id="TIGR00797">
    <property type="entry name" value="matE"/>
    <property type="match status" value="1"/>
</dbReference>
<dbReference type="GO" id="GO:0015297">
    <property type="term" value="F:antiporter activity"/>
    <property type="evidence" value="ECO:0007669"/>
    <property type="project" value="InterPro"/>
</dbReference>
<accession>A0A090K0C6</accession>
<evidence type="ECO:0000256" key="6">
    <source>
        <dbReference type="ARBA" id="ARBA00022989"/>
    </source>
</evidence>